<feature type="compositionally biased region" description="Gly residues" evidence="1">
    <location>
        <begin position="269"/>
        <end position="278"/>
    </location>
</feature>
<proteinExistence type="predicted"/>
<reference evidence="2" key="1">
    <citation type="submission" date="2020-02" db="EMBL/GenBank/DDBJ databases">
        <authorList>
            <person name="Meier V. D."/>
        </authorList>
    </citation>
    <scope>NUCLEOTIDE SEQUENCE</scope>
    <source>
        <strain evidence="2">AVDCRST_MAG68</strain>
    </source>
</reference>
<accession>A0A6J4LGC5</accession>
<sequence>ERGPGASRRRGRLPALRGARAAALARDAGGVLARPGGVRGVPGPLLRRPGVGVGRGGPPGHPLVDGRHGEPPRAGAHLGGAQALGGAVVLPLPARGGAGGGQPRAHRAHPQEGAPPPRLPHARADGGGVPRRRGAGGGGRLPGAAQPGHRGALLRHRHAAGRAAGHGPRQPGPGERPRAGAGEGAQGAHRAAGALGHARAAHLLRSARAGDGGGDTPRPARRVRGADGAAHHRAPDPEHRRTVPQRDRRRRGALHPLPPPLLRDPPAGRGRGPAGGEGAARPRQPEHHADLHAHLQGAAEAGVPAGAPAGV</sequence>
<feature type="non-terminal residue" evidence="2">
    <location>
        <position position="311"/>
    </location>
</feature>
<protein>
    <submittedName>
        <fullName evidence="2">Site-specific tyrosine recombinase XerC</fullName>
    </submittedName>
</protein>
<feature type="region of interest" description="Disordered" evidence="1">
    <location>
        <begin position="207"/>
        <end position="311"/>
    </location>
</feature>
<feature type="compositionally biased region" description="Low complexity" evidence="1">
    <location>
        <begin position="297"/>
        <end position="311"/>
    </location>
</feature>
<feature type="region of interest" description="Disordered" evidence="1">
    <location>
        <begin position="34"/>
        <end position="78"/>
    </location>
</feature>
<organism evidence="2">
    <name type="scientific">uncultured Gemmatimonadota bacterium</name>
    <dbReference type="NCBI Taxonomy" id="203437"/>
    <lineage>
        <taxon>Bacteria</taxon>
        <taxon>Pseudomonadati</taxon>
        <taxon>Gemmatimonadota</taxon>
        <taxon>environmental samples</taxon>
    </lineage>
</organism>
<dbReference type="EMBL" id="CADCTW010000115">
    <property type="protein sequence ID" value="CAA9330006.1"/>
    <property type="molecule type" value="Genomic_DNA"/>
</dbReference>
<evidence type="ECO:0000256" key="1">
    <source>
        <dbReference type="SAM" id="MobiDB-lite"/>
    </source>
</evidence>
<evidence type="ECO:0000313" key="2">
    <source>
        <dbReference type="EMBL" id="CAA9330006.1"/>
    </source>
</evidence>
<gene>
    <name evidence="2" type="ORF">AVDCRST_MAG68-2360</name>
</gene>
<feature type="compositionally biased region" description="Gly residues" evidence="1">
    <location>
        <begin position="125"/>
        <end position="141"/>
    </location>
</feature>
<name>A0A6J4LGC5_9BACT</name>
<feature type="compositionally biased region" description="Basic and acidic residues" evidence="1">
    <location>
        <begin position="283"/>
        <end position="293"/>
    </location>
</feature>
<feature type="compositionally biased region" description="Low complexity" evidence="1">
    <location>
        <begin position="142"/>
        <end position="151"/>
    </location>
</feature>
<feature type="compositionally biased region" description="Basic and acidic residues" evidence="1">
    <location>
        <begin position="229"/>
        <end position="246"/>
    </location>
</feature>
<feature type="compositionally biased region" description="Low complexity" evidence="1">
    <location>
        <begin position="161"/>
        <end position="173"/>
    </location>
</feature>
<feature type="compositionally biased region" description="Low complexity" evidence="1">
    <location>
        <begin position="34"/>
        <end position="50"/>
    </location>
</feature>
<feature type="non-terminal residue" evidence="2">
    <location>
        <position position="1"/>
    </location>
</feature>
<dbReference type="AlphaFoldDB" id="A0A6J4LGC5"/>
<feature type="region of interest" description="Disordered" evidence="1">
    <location>
        <begin position="92"/>
        <end position="194"/>
    </location>
</feature>